<feature type="compositionally biased region" description="Polar residues" evidence="1">
    <location>
        <begin position="765"/>
        <end position="774"/>
    </location>
</feature>
<feature type="compositionally biased region" description="Pro residues" evidence="1">
    <location>
        <begin position="223"/>
        <end position="235"/>
    </location>
</feature>
<dbReference type="EC" id="3.5.1.98" evidence="3"/>
<comment type="caution">
    <text evidence="3">The sequence shown here is derived from an EMBL/GenBank/DDBJ whole genome shotgun (WGS) entry which is preliminary data.</text>
</comment>
<dbReference type="InterPro" id="IPR023801">
    <property type="entry name" value="His_deacetylse_dom"/>
</dbReference>
<feature type="compositionally biased region" description="Low complexity" evidence="1">
    <location>
        <begin position="695"/>
        <end position="712"/>
    </location>
</feature>
<dbReference type="Pfam" id="PF00850">
    <property type="entry name" value="Hist_deacetyl"/>
    <property type="match status" value="1"/>
</dbReference>
<reference evidence="3 4" key="1">
    <citation type="submission" date="2023-08" db="EMBL/GenBank/DDBJ databases">
        <title>Annotated Genome Sequence of Vanrija albida AlHP1.</title>
        <authorList>
            <person name="Herzog R."/>
        </authorList>
    </citation>
    <scope>NUCLEOTIDE SEQUENCE [LARGE SCALE GENOMIC DNA]</scope>
    <source>
        <strain evidence="3 4">AlHP1</strain>
    </source>
</reference>
<feature type="domain" description="Histone deacetylase" evidence="2">
    <location>
        <begin position="141"/>
        <end position="481"/>
    </location>
</feature>
<protein>
    <submittedName>
        <fullName evidence="3">Histone deacetylase</fullName>
        <ecNumber evidence="3">3.5.1.98</ecNumber>
    </submittedName>
</protein>
<dbReference type="InterPro" id="IPR023696">
    <property type="entry name" value="Ureohydrolase_dom_sf"/>
</dbReference>
<dbReference type="GeneID" id="95985096"/>
<evidence type="ECO:0000256" key="1">
    <source>
        <dbReference type="SAM" id="MobiDB-lite"/>
    </source>
</evidence>
<feature type="compositionally biased region" description="Low complexity" evidence="1">
    <location>
        <begin position="596"/>
        <end position="607"/>
    </location>
</feature>
<dbReference type="PANTHER" id="PTHR47558:SF1">
    <property type="entry name" value="HISTONE DEACETYLASE HOS3"/>
    <property type="match status" value="1"/>
</dbReference>
<name>A0ABR3Q5P4_9TREE</name>
<dbReference type="Gene3D" id="3.40.800.20">
    <property type="entry name" value="Histone deacetylase domain"/>
    <property type="match status" value="1"/>
</dbReference>
<keyword evidence="3" id="KW-0378">Hydrolase</keyword>
<evidence type="ECO:0000259" key="2">
    <source>
        <dbReference type="Pfam" id="PF00850"/>
    </source>
</evidence>
<feature type="region of interest" description="Disordered" evidence="1">
    <location>
        <begin position="755"/>
        <end position="774"/>
    </location>
</feature>
<feature type="compositionally biased region" description="Polar residues" evidence="1">
    <location>
        <begin position="551"/>
        <end position="563"/>
    </location>
</feature>
<keyword evidence="4" id="KW-1185">Reference proteome</keyword>
<dbReference type="InterPro" id="IPR053244">
    <property type="entry name" value="HDAC_HD_type_1"/>
</dbReference>
<dbReference type="EMBL" id="JBBXJM010000003">
    <property type="protein sequence ID" value="KAL1410051.1"/>
    <property type="molecule type" value="Genomic_DNA"/>
</dbReference>
<dbReference type="SUPFAM" id="SSF52768">
    <property type="entry name" value="Arginase/deacetylase"/>
    <property type="match status" value="1"/>
</dbReference>
<dbReference type="RefSeq" id="XP_069209995.1">
    <property type="nucleotide sequence ID" value="XM_069352577.1"/>
</dbReference>
<proteinExistence type="predicted"/>
<gene>
    <name evidence="3" type="primary">HOS3</name>
    <name evidence="3" type="ORF">Q8F55_004053</name>
</gene>
<dbReference type="InterPro" id="IPR000286">
    <property type="entry name" value="HDACs"/>
</dbReference>
<dbReference type="GO" id="GO:0141221">
    <property type="term" value="F:histone deacetylase activity, hydrolytic mechanism"/>
    <property type="evidence" value="ECO:0007669"/>
    <property type="project" value="UniProtKB-EC"/>
</dbReference>
<feature type="region of interest" description="Disordered" evidence="1">
    <location>
        <begin position="679"/>
        <end position="740"/>
    </location>
</feature>
<dbReference type="PRINTS" id="PR01270">
    <property type="entry name" value="HDASUPER"/>
</dbReference>
<organism evidence="3 4">
    <name type="scientific">Vanrija albida</name>
    <dbReference type="NCBI Taxonomy" id="181172"/>
    <lineage>
        <taxon>Eukaryota</taxon>
        <taxon>Fungi</taxon>
        <taxon>Dikarya</taxon>
        <taxon>Basidiomycota</taxon>
        <taxon>Agaricomycotina</taxon>
        <taxon>Tremellomycetes</taxon>
        <taxon>Trichosporonales</taxon>
        <taxon>Trichosporonaceae</taxon>
        <taxon>Vanrija</taxon>
    </lineage>
</organism>
<dbReference type="InterPro" id="IPR037138">
    <property type="entry name" value="His_deacetylse_dom_sf"/>
</dbReference>
<feature type="region of interest" description="Disordered" evidence="1">
    <location>
        <begin position="508"/>
        <end position="527"/>
    </location>
</feature>
<dbReference type="Proteomes" id="UP001565368">
    <property type="component" value="Unassembled WGS sequence"/>
</dbReference>
<dbReference type="PANTHER" id="PTHR47558">
    <property type="entry name" value="HISTONE DEACETYLASE HOS3"/>
    <property type="match status" value="1"/>
</dbReference>
<feature type="compositionally biased region" description="Basic and acidic residues" evidence="1">
    <location>
        <begin position="566"/>
        <end position="576"/>
    </location>
</feature>
<sequence>MVAPSQSRPPLGLHIQPACLQHKYIRHANSNHIFERPERLRAVLLGFAGALARLEAADAAEAPKPEPESDDLSSMLSSLSLGSTSAFLPPSHVAIVPPPTPPATPGQILKHHPAVQITHSPPIEAPFPFLPKARGAALPSSEYMKELYTWASEAVETIRTTGCEFPQDKGLNAGDLYLGPGSVLAIEGCVQTVCQAVDGVCTIDAAAAIQEPRTPVQNVSAVPPRPSTPQADPTPAPPAYNKAFCAIRPPGHHCGEDEPSGFCYVNNVVVGAMHAYLQHDVDRAIIIDFDLHHGNGTQALVMPLNAASYAEDLAMAAGKPPSDLRGLKGQRRGWKGFYGSVHDIYSYPCEDGDLDLIKDASLSLAAHGQYIENIHLQPYDSEEDFYKRIYPMYTALLDKARLFLRDTEADPERTVVFISAGFDACEHEHQGMQRHNRRVPVSFYSRYTRDLAAFADAHTGGKVVSVLEGGYGDRALTSAAMGHAIGLLGREGAPSWWSVEELDNLERATKKKKRGGKLAALPPDLTSTPHLARAHALLSHFEGSAPVTPAPSVNATPQATANGRMTLRERRPRTYAEDTDIWSSSPRDTGRRRRGAATTANTPVATPRRNADGKTEDAYPSPVSSPTAVPPEPKIEAPAQPKLEAAPVQPKLEVPSEPVDYASPISEVSDASENPKIILKIPRVTPPREEDVSSVANGAARAPVSAAPPVAARQDPPKVAPQAVRPSAPAAPVPAPSALPKTVTTAPVVAPAAAPKLEAPAKASNPATPTTVAV</sequence>
<feature type="region of interest" description="Disordered" evidence="1">
    <location>
        <begin position="543"/>
        <end position="638"/>
    </location>
</feature>
<evidence type="ECO:0000313" key="3">
    <source>
        <dbReference type="EMBL" id="KAL1410051.1"/>
    </source>
</evidence>
<evidence type="ECO:0000313" key="4">
    <source>
        <dbReference type="Proteomes" id="UP001565368"/>
    </source>
</evidence>
<accession>A0ABR3Q5P4</accession>
<feature type="region of interest" description="Disordered" evidence="1">
    <location>
        <begin position="216"/>
        <end position="235"/>
    </location>
</feature>